<feature type="compositionally biased region" description="Polar residues" evidence="1">
    <location>
        <begin position="8"/>
        <end position="26"/>
    </location>
</feature>
<name>A0A6G1HEH7_9PEZI</name>
<feature type="region of interest" description="Disordered" evidence="1">
    <location>
        <begin position="1"/>
        <end position="132"/>
    </location>
</feature>
<evidence type="ECO:0000313" key="2">
    <source>
        <dbReference type="EMBL" id="KAF1991583.1"/>
    </source>
</evidence>
<dbReference type="PANTHER" id="PTHR36452">
    <property type="entry name" value="CHROMOSOME 12, WHOLE GENOME SHOTGUN SEQUENCE"/>
    <property type="match status" value="1"/>
</dbReference>
<sequence length="265" mass="29239">MVRRSTRKSAGSAPTSSAKRPASSSGPGPLKQAKAAKASHRKTPAKSSYFSAEDEDEEKSDAESEALEESGYEDEDEDASKTSETESEAFPSGSDDEPPKRKGRSLKAKPAVPSKSFTSMEAQDPDVTTEPSGRVIIKKPKPREAGSTPYKDETIHPNTVLFLKDLAANNNRPWLKLHDADYRTSLNDSNSFFEQLTAKIIEKDETVPELPVKDIIFRIYRDVRFSSDPTPYKTHFSAAWSRTGRKGPYAGYYVQISPTRSLVGT</sequence>
<dbReference type="PANTHER" id="PTHR36452:SF1">
    <property type="entry name" value="DUF2461 DOMAIN-CONTAINING PROTEIN"/>
    <property type="match status" value="1"/>
</dbReference>
<organism evidence="2 3">
    <name type="scientific">Aulographum hederae CBS 113979</name>
    <dbReference type="NCBI Taxonomy" id="1176131"/>
    <lineage>
        <taxon>Eukaryota</taxon>
        <taxon>Fungi</taxon>
        <taxon>Dikarya</taxon>
        <taxon>Ascomycota</taxon>
        <taxon>Pezizomycotina</taxon>
        <taxon>Dothideomycetes</taxon>
        <taxon>Pleosporomycetidae</taxon>
        <taxon>Aulographales</taxon>
        <taxon>Aulographaceae</taxon>
    </lineage>
</organism>
<evidence type="ECO:0000256" key="1">
    <source>
        <dbReference type="SAM" id="MobiDB-lite"/>
    </source>
</evidence>
<dbReference type="Pfam" id="PF09365">
    <property type="entry name" value="DUF2461"/>
    <property type="match status" value="1"/>
</dbReference>
<evidence type="ECO:0000313" key="3">
    <source>
        <dbReference type="Proteomes" id="UP000800041"/>
    </source>
</evidence>
<accession>A0A6G1HEH7</accession>
<reference evidence="2" key="1">
    <citation type="journal article" date="2020" name="Stud. Mycol.">
        <title>101 Dothideomycetes genomes: a test case for predicting lifestyles and emergence of pathogens.</title>
        <authorList>
            <person name="Haridas S."/>
            <person name="Albert R."/>
            <person name="Binder M."/>
            <person name="Bloem J."/>
            <person name="Labutti K."/>
            <person name="Salamov A."/>
            <person name="Andreopoulos B."/>
            <person name="Baker S."/>
            <person name="Barry K."/>
            <person name="Bills G."/>
            <person name="Bluhm B."/>
            <person name="Cannon C."/>
            <person name="Castanera R."/>
            <person name="Culley D."/>
            <person name="Daum C."/>
            <person name="Ezra D."/>
            <person name="Gonzalez J."/>
            <person name="Henrissat B."/>
            <person name="Kuo A."/>
            <person name="Liang C."/>
            <person name="Lipzen A."/>
            <person name="Lutzoni F."/>
            <person name="Magnuson J."/>
            <person name="Mondo S."/>
            <person name="Nolan M."/>
            <person name="Ohm R."/>
            <person name="Pangilinan J."/>
            <person name="Park H.-J."/>
            <person name="Ramirez L."/>
            <person name="Alfaro M."/>
            <person name="Sun H."/>
            <person name="Tritt A."/>
            <person name="Yoshinaga Y."/>
            <person name="Zwiers L.-H."/>
            <person name="Turgeon B."/>
            <person name="Goodwin S."/>
            <person name="Spatafora J."/>
            <person name="Crous P."/>
            <person name="Grigoriev I."/>
        </authorList>
    </citation>
    <scope>NUCLEOTIDE SEQUENCE</scope>
    <source>
        <strain evidence="2">CBS 113979</strain>
    </source>
</reference>
<feature type="compositionally biased region" description="Acidic residues" evidence="1">
    <location>
        <begin position="52"/>
        <end position="78"/>
    </location>
</feature>
<gene>
    <name evidence="2" type="ORF">K402DRAFT_128393</name>
</gene>
<proteinExistence type="predicted"/>
<dbReference type="InterPro" id="IPR012808">
    <property type="entry name" value="CHP02453"/>
</dbReference>
<dbReference type="AlphaFoldDB" id="A0A6G1HEH7"/>
<dbReference type="EMBL" id="ML977139">
    <property type="protein sequence ID" value="KAF1991583.1"/>
    <property type="molecule type" value="Genomic_DNA"/>
</dbReference>
<dbReference type="OrthoDB" id="2537769at2759"/>
<protein>
    <submittedName>
        <fullName evidence="2">Uncharacterized protein</fullName>
    </submittedName>
</protein>
<dbReference type="Proteomes" id="UP000800041">
    <property type="component" value="Unassembled WGS sequence"/>
</dbReference>
<keyword evidence="3" id="KW-1185">Reference proteome</keyword>